<comment type="caution">
    <text evidence="1">The sequence shown here is derived from an EMBL/GenBank/DDBJ whole genome shotgun (WGS) entry which is preliminary data.</text>
</comment>
<dbReference type="EMBL" id="MU069639">
    <property type="protein sequence ID" value="KAF5836864.1"/>
    <property type="molecule type" value="Genomic_DNA"/>
</dbReference>
<keyword evidence="2" id="KW-1185">Reference proteome</keyword>
<evidence type="ECO:0000313" key="1">
    <source>
        <dbReference type="EMBL" id="KAF5836864.1"/>
    </source>
</evidence>
<protein>
    <recommendedName>
        <fullName evidence="3">Encoded protein</fullName>
    </recommendedName>
</protein>
<dbReference type="Proteomes" id="UP000815325">
    <property type="component" value="Unassembled WGS sequence"/>
</dbReference>
<organism evidence="1 2">
    <name type="scientific">Dunaliella salina</name>
    <name type="common">Green alga</name>
    <name type="synonym">Protococcus salinus</name>
    <dbReference type="NCBI Taxonomy" id="3046"/>
    <lineage>
        <taxon>Eukaryota</taxon>
        <taxon>Viridiplantae</taxon>
        <taxon>Chlorophyta</taxon>
        <taxon>core chlorophytes</taxon>
        <taxon>Chlorophyceae</taxon>
        <taxon>CS clade</taxon>
        <taxon>Chlamydomonadales</taxon>
        <taxon>Dunaliellaceae</taxon>
        <taxon>Dunaliella</taxon>
    </lineage>
</organism>
<reference evidence="1" key="1">
    <citation type="submission" date="2017-08" db="EMBL/GenBank/DDBJ databases">
        <authorList>
            <person name="Polle J.E."/>
            <person name="Barry K."/>
            <person name="Cushman J."/>
            <person name="Schmutz J."/>
            <person name="Tran D."/>
            <person name="Hathwaick L.T."/>
            <person name="Yim W.C."/>
            <person name="Jenkins J."/>
            <person name="Mckie-Krisberg Z.M."/>
            <person name="Prochnik S."/>
            <person name="Lindquist E."/>
            <person name="Dockter R.B."/>
            <person name="Adam C."/>
            <person name="Molina H."/>
            <person name="Bunkerborg J."/>
            <person name="Jin E."/>
            <person name="Buchheim M."/>
            <person name="Magnuson J."/>
        </authorList>
    </citation>
    <scope>NUCLEOTIDE SEQUENCE</scope>
    <source>
        <strain evidence="1">CCAP 19/18</strain>
    </source>
</reference>
<accession>A0ABQ7GQH9</accession>
<evidence type="ECO:0000313" key="2">
    <source>
        <dbReference type="Proteomes" id="UP000815325"/>
    </source>
</evidence>
<evidence type="ECO:0008006" key="3">
    <source>
        <dbReference type="Google" id="ProtNLM"/>
    </source>
</evidence>
<gene>
    <name evidence="1" type="ORF">DUNSADRAFT_5303</name>
</gene>
<name>A0ABQ7GQH9_DUNSA</name>
<sequence length="102" mass="10926">MRTQAGLVAEWSSSDRIGWLDASSGVFSARNTKKGEGQPLVSEGSGSSGGSFFGLLDQPGPLYVGTLSMSAVISHELFRPSANPITVHQRESEVRLQGYRKN</sequence>
<proteinExistence type="predicted"/>